<evidence type="ECO:0000313" key="1">
    <source>
        <dbReference type="EMBL" id="QNO13311.1"/>
    </source>
</evidence>
<name>A0A7G9W3P9_ALKCA</name>
<organism evidence="1 2">
    <name type="scientific">Alkalicella caledoniensis</name>
    <dbReference type="NCBI Taxonomy" id="2731377"/>
    <lineage>
        <taxon>Bacteria</taxon>
        <taxon>Bacillati</taxon>
        <taxon>Bacillota</taxon>
        <taxon>Clostridia</taxon>
        <taxon>Eubacteriales</taxon>
        <taxon>Proteinivoracaceae</taxon>
        <taxon>Alkalicella</taxon>
    </lineage>
</organism>
<evidence type="ECO:0000313" key="2">
    <source>
        <dbReference type="Proteomes" id="UP000516160"/>
    </source>
</evidence>
<protein>
    <submittedName>
        <fullName evidence="1">Uncharacterized protein</fullName>
    </submittedName>
</protein>
<proteinExistence type="predicted"/>
<gene>
    <name evidence="1" type="ORF">HYG86_00210</name>
</gene>
<dbReference type="KEGG" id="acae:HYG86_00210"/>
<dbReference type="AlphaFoldDB" id="A0A7G9W3P9"/>
<accession>A0A7G9W3P9</accession>
<dbReference type="EMBL" id="CP058559">
    <property type="protein sequence ID" value="QNO13311.1"/>
    <property type="molecule type" value="Genomic_DNA"/>
</dbReference>
<keyword evidence="2" id="KW-1185">Reference proteome</keyword>
<dbReference type="RefSeq" id="WP_213166985.1">
    <property type="nucleotide sequence ID" value="NZ_CP058559.1"/>
</dbReference>
<sequence>MAKLTGLGLFVLEITALISAGKTVTIEEIEKHIDNEDVIEFITERFKESLNVDFINGIYDVEGLNKYFGNYSGYINGNESRKYGIVKKNDGLLLLISLVSDKVETECRSWEI</sequence>
<reference evidence="1 2" key="1">
    <citation type="submission" date="2020-07" db="EMBL/GenBank/DDBJ databases">
        <title>Alkalicella. sp. LB2 genome.</title>
        <authorList>
            <person name="Postec A."/>
            <person name="Quemeneur M."/>
        </authorList>
    </citation>
    <scope>NUCLEOTIDE SEQUENCE [LARGE SCALE GENOMIC DNA]</scope>
    <source>
        <strain evidence="1 2">LB2</strain>
    </source>
</reference>
<dbReference type="Proteomes" id="UP000516160">
    <property type="component" value="Chromosome"/>
</dbReference>